<gene>
    <name evidence="2" type="ordered locus">Pcal_0195</name>
</gene>
<dbReference type="InterPro" id="IPR029060">
    <property type="entry name" value="PIN-like_dom_sf"/>
</dbReference>
<reference evidence="2" key="1">
    <citation type="submission" date="2007-02" db="EMBL/GenBank/DDBJ databases">
        <title>Complete sequence of Pyrobaculum calidifontis JCM 11548.</title>
        <authorList>
            <consortium name="US DOE Joint Genome Institute"/>
            <person name="Copeland A."/>
            <person name="Lucas S."/>
            <person name="Lapidus A."/>
            <person name="Barry K."/>
            <person name="Glavina del Rio T."/>
            <person name="Dalin E."/>
            <person name="Tice H."/>
            <person name="Pitluck S."/>
            <person name="Chain P."/>
            <person name="Malfatti S."/>
            <person name="Shin M."/>
            <person name="Vergez L."/>
            <person name="Schmutz J."/>
            <person name="Larimer F."/>
            <person name="Land M."/>
            <person name="Hauser L."/>
            <person name="Kyrpides N."/>
            <person name="Mikhailova N."/>
            <person name="Cozen A.E."/>
            <person name="Fitz-Gibbon S.T."/>
            <person name="House C.H."/>
            <person name="Saltikov C."/>
            <person name="Lowe T.M."/>
            <person name="Richardson P."/>
        </authorList>
    </citation>
    <scope>NUCLEOTIDE SEQUENCE [LARGE SCALE GENOMIC DNA]</scope>
    <source>
        <strain evidence="2">JCM 11548</strain>
    </source>
</reference>
<dbReference type="KEGG" id="pcl:Pcal_0195"/>
<organism evidence="2 3">
    <name type="scientific">Pyrobaculum calidifontis (strain DSM 21063 / JCM 11548 / VA1)</name>
    <dbReference type="NCBI Taxonomy" id="410359"/>
    <lineage>
        <taxon>Archaea</taxon>
        <taxon>Thermoproteota</taxon>
        <taxon>Thermoprotei</taxon>
        <taxon>Thermoproteales</taxon>
        <taxon>Thermoproteaceae</taxon>
        <taxon>Pyrobaculum</taxon>
    </lineage>
</organism>
<evidence type="ECO:0000313" key="3">
    <source>
        <dbReference type="Proteomes" id="UP000001431"/>
    </source>
</evidence>
<dbReference type="SUPFAM" id="SSF88723">
    <property type="entry name" value="PIN domain-like"/>
    <property type="match status" value="1"/>
</dbReference>
<protein>
    <recommendedName>
        <fullName evidence="1">PIN domain-containing protein</fullName>
    </recommendedName>
</protein>
<dbReference type="EMBL" id="CP000561">
    <property type="protein sequence ID" value="ABO07632.1"/>
    <property type="molecule type" value="Genomic_DNA"/>
</dbReference>
<proteinExistence type="predicted"/>
<dbReference type="AlphaFoldDB" id="A3MSL5"/>
<dbReference type="Gene3D" id="3.40.50.1010">
    <property type="entry name" value="5'-nuclease"/>
    <property type="match status" value="1"/>
</dbReference>
<sequence>MDTSILYALCPQTPRDATIRKRIIDLLRKSDKVYVPDLALLEAREVALSRGKSHQEAIRLTQELFKCANEAIFPLGVGEIEVVAVEPDDLAYDPHVGFYDATILTMGARRGFYVVTAERDLRYFSFARDVGAKAVNDCLWRLAKYYHHAAERHVGSRDPTTIVKWINERGHRIRKWEEKYGECIETVET</sequence>
<dbReference type="GeneID" id="4908117"/>
<dbReference type="InterPro" id="IPR002716">
    <property type="entry name" value="PIN_dom"/>
</dbReference>
<dbReference type="Proteomes" id="UP000001431">
    <property type="component" value="Chromosome"/>
</dbReference>
<evidence type="ECO:0000259" key="1">
    <source>
        <dbReference type="Pfam" id="PF01850"/>
    </source>
</evidence>
<dbReference type="eggNOG" id="arCOG07013">
    <property type="taxonomic scope" value="Archaea"/>
</dbReference>
<dbReference type="HOGENOM" id="CLU_1431699_0_0_2"/>
<accession>A3MSL5</accession>
<name>A3MSL5_PYRCJ</name>
<dbReference type="Pfam" id="PF01850">
    <property type="entry name" value="PIN"/>
    <property type="match status" value="1"/>
</dbReference>
<evidence type="ECO:0000313" key="2">
    <source>
        <dbReference type="EMBL" id="ABO07632.1"/>
    </source>
</evidence>
<feature type="domain" description="PIN" evidence="1">
    <location>
        <begin position="2"/>
        <end position="123"/>
    </location>
</feature>
<dbReference type="RefSeq" id="WP_011848889.1">
    <property type="nucleotide sequence ID" value="NC_009073.1"/>
</dbReference>
<keyword evidence="3" id="KW-1185">Reference proteome</keyword>